<proteinExistence type="predicted"/>
<organism evidence="1 2">
    <name type="scientific">Actinoplanes italicus</name>
    <dbReference type="NCBI Taxonomy" id="113567"/>
    <lineage>
        <taxon>Bacteria</taxon>
        <taxon>Bacillati</taxon>
        <taxon>Actinomycetota</taxon>
        <taxon>Actinomycetes</taxon>
        <taxon>Micromonosporales</taxon>
        <taxon>Micromonosporaceae</taxon>
        <taxon>Actinoplanes</taxon>
    </lineage>
</organism>
<evidence type="ECO:0008006" key="3">
    <source>
        <dbReference type="Google" id="ProtNLM"/>
    </source>
</evidence>
<protein>
    <recommendedName>
        <fullName evidence="3">DUF4034 domain-containing protein</fullName>
    </recommendedName>
</protein>
<comment type="caution">
    <text evidence="1">The sequence shown here is derived from an EMBL/GenBank/DDBJ whole genome shotgun (WGS) entry which is preliminary data.</text>
</comment>
<evidence type="ECO:0000313" key="1">
    <source>
        <dbReference type="EMBL" id="PRX25818.1"/>
    </source>
</evidence>
<dbReference type="EMBL" id="PVMZ01000001">
    <property type="protein sequence ID" value="PRX25818.1"/>
    <property type="molecule type" value="Genomic_DNA"/>
</dbReference>
<dbReference type="InterPro" id="IPR011990">
    <property type="entry name" value="TPR-like_helical_dom_sf"/>
</dbReference>
<keyword evidence="2" id="KW-1185">Reference proteome</keyword>
<evidence type="ECO:0000313" key="2">
    <source>
        <dbReference type="Proteomes" id="UP000239415"/>
    </source>
</evidence>
<dbReference type="OrthoDB" id="7171245at2"/>
<sequence>MIGSTDVVLDRAAAYPEIAGLRAALRRRDWPACRALIDRLEPSARSAALLECGDEQDAEPFLRGVLNADPADPAATALLGHHLIKLGWRIRTGYAAEHVSRGQAQQFRDRLRRAELLLIDGAARHPGDPAIWTARLLTARGLELGLAETRRRLDRALAAQPNHLPAQLQFLQSACPKWGGTWDLVHGFARDAAAAAPPGSPHGLLVVHAHIEHIFGDDGTDVFRYLSNDAIRAEIYEAAHRSVWHPEFRRDHGWLQALNAFALIFTMLDDRRSAATVFTALGDLADEYPWNQVGADVPVQVLQARAWAYEGES</sequence>
<reference evidence="1 2" key="1">
    <citation type="submission" date="2018-03" db="EMBL/GenBank/DDBJ databases">
        <title>Genomic Encyclopedia of Archaeal and Bacterial Type Strains, Phase II (KMG-II): from individual species to whole genera.</title>
        <authorList>
            <person name="Goeker M."/>
        </authorList>
    </citation>
    <scope>NUCLEOTIDE SEQUENCE [LARGE SCALE GENOMIC DNA]</scope>
    <source>
        <strain evidence="1 2">DSM 43146</strain>
    </source>
</reference>
<dbReference type="Proteomes" id="UP000239415">
    <property type="component" value="Unassembled WGS sequence"/>
</dbReference>
<name>A0A2T0KQ08_9ACTN</name>
<dbReference type="AlphaFoldDB" id="A0A2T0KQ08"/>
<accession>A0A2T0KQ08</accession>
<gene>
    <name evidence="1" type="ORF">CLV67_101538</name>
</gene>
<dbReference type="RefSeq" id="WP_106315738.1">
    <property type="nucleotide sequence ID" value="NZ_BOMO01000116.1"/>
</dbReference>
<dbReference type="SUPFAM" id="SSF48452">
    <property type="entry name" value="TPR-like"/>
    <property type="match status" value="1"/>
</dbReference>